<organism evidence="1 2">
    <name type="scientific">Methyloradius palustris</name>
    <dbReference type="NCBI Taxonomy" id="2778876"/>
    <lineage>
        <taxon>Bacteria</taxon>
        <taxon>Pseudomonadati</taxon>
        <taxon>Pseudomonadota</taxon>
        <taxon>Betaproteobacteria</taxon>
        <taxon>Nitrosomonadales</taxon>
        <taxon>Methylophilaceae</taxon>
        <taxon>Methyloradius</taxon>
    </lineage>
</organism>
<gene>
    <name evidence="1" type="ORF">ZMTM_04400</name>
</gene>
<sequence>MALDKKVIVCIKHRTSAHQPSCAAKGSEALAKQIEQMIIAKGLMLSVERFKCLGCCDQGINIKLVPEGPFLHGLTLENLDELAIALENFANPAH</sequence>
<reference evidence="1" key="1">
    <citation type="journal article" date="2021" name="Arch. Microbiol.">
        <title>Methyloradius palustris gen. nov., sp. nov., a methanol-oxidizing bacterium isolated from snow.</title>
        <authorList>
            <person name="Miyadera T."/>
            <person name="Kojima H."/>
            <person name="Fukui M."/>
        </authorList>
    </citation>
    <scope>NUCLEOTIDE SEQUENCE</scope>
    <source>
        <strain evidence="1">Zm11</strain>
    </source>
</reference>
<dbReference type="AlphaFoldDB" id="A0A8D5G9M3"/>
<proteinExistence type="predicted"/>
<evidence type="ECO:0008006" key="3">
    <source>
        <dbReference type="Google" id="ProtNLM"/>
    </source>
</evidence>
<keyword evidence="2" id="KW-1185">Reference proteome</keyword>
<dbReference type="Proteomes" id="UP000826722">
    <property type="component" value="Chromosome"/>
</dbReference>
<dbReference type="InterPro" id="IPR036249">
    <property type="entry name" value="Thioredoxin-like_sf"/>
</dbReference>
<dbReference type="KEGG" id="mpau:ZMTM_04400"/>
<evidence type="ECO:0000313" key="2">
    <source>
        <dbReference type="Proteomes" id="UP000826722"/>
    </source>
</evidence>
<accession>A0A8D5G9M3</accession>
<name>A0A8D5G9M3_9PROT</name>
<dbReference type="CDD" id="cd02980">
    <property type="entry name" value="TRX_Fd_family"/>
    <property type="match status" value="1"/>
</dbReference>
<evidence type="ECO:0000313" key="1">
    <source>
        <dbReference type="EMBL" id="BCM24181.1"/>
    </source>
</evidence>
<protein>
    <recommendedName>
        <fullName evidence="3">(2Fe-2S) ferredoxin domain-containing protein</fullName>
    </recommendedName>
</protein>
<dbReference type="EMBL" id="AP024110">
    <property type="protein sequence ID" value="BCM24181.1"/>
    <property type="molecule type" value="Genomic_DNA"/>
</dbReference>
<dbReference type="SUPFAM" id="SSF52833">
    <property type="entry name" value="Thioredoxin-like"/>
    <property type="match status" value="1"/>
</dbReference>
<dbReference type="Gene3D" id="3.40.30.10">
    <property type="entry name" value="Glutaredoxin"/>
    <property type="match status" value="1"/>
</dbReference>